<evidence type="ECO:0000256" key="1">
    <source>
        <dbReference type="PROSITE-ProRule" id="PRU00510"/>
    </source>
</evidence>
<evidence type="ECO:0000256" key="2">
    <source>
        <dbReference type="SAM" id="Coils"/>
    </source>
</evidence>
<accession>A0A1G2PNN0</accession>
<feature type="coiled-coil region" evidence="2">
    <location>
        <begin position="1"/>
        <end position="32"/>
    </location>
</feature>
<sequence>MPLTKEKIKHFQEKLEEEKKQLESELSRVGKKNPEVAGDWEAVPEDLNVETSDTGELAGAFEEMENRSAVENTLEERFILVSRALDAVKKETYGVCSSQEGKPHPIEYKRLEANPAATECIKHAGI</sequence>
<dbReference type="PANTHER" id="PTHR33823">
    <property type="entry name" value="RNA POLYMERASE-BINDING TRANSCRIPTION FACTOR DKSA-RELATED"/>
    <property type="match status" value="1"/>
</dbReference>
<reference evidence="3 4" key="1">
    <citation type="journal article" date="2016" name="Nat. Commun.">
        <title>Thousands of microbial genomes shed light on interconnected biogeochemical processes in an aquifer system.</title>
        <authorList>
            <person name="Anantharaman K."/>
            <person name="Brown C.T."/>
            <person name="Hug L.A."/>
            <person name="Sharon I."/>
            <person name="Castelle C.J."/>
            <person name="Probst A.J."/>
            <person name="Thomas B.C."/>
            <person name="Singh A."/>
            <person name="Wilkins M.J."/>
            <person name="Karaoz U."/>
            <person name="Brodie E.L."/>
            <person name="Williams K.H."/>
            <person name="Hubbard S.S."/>
            <person name="Banfield J.F."/>
        </authorList>
    </citation>
    <scope>NUCLEOTIDE SEQUENCE [LARGE SCALE GENOMIC DNA]</scope>
</reference>
<name>A0A1G2PNN0_9BACT</name>
<protein>
    <submittedName>
        <fullName evidence="3">Uncharacterized protein</fullName>
    </submittedName>
</protein>
<dbReference type="Proteomes" id="UP000178646">
    <property type="component" value="Unassembled WGS sequence"/>
</dbReference>
<comment type="caution">
    <text evidence="3">The sequence shown here is derived from an EMBL/GenBank/DDBJ whole genome shotgun (WGS) entry which is preliminary data.</text>
</comment>
<evidence type="ECO:0000313" key="4">
    <source>
        <dbReference type="Proteomes" id="UP000178646"/>
    </source>
</evidence>
<proteinExistence type="predicted"/>
<dbReference type="SUPFAM" id="SSF109635">
    <property type="entry name" value="DnaK suppressor protein DksA, alpha-hairpin domain"/>
    <property type="match status" value="1"/>
</dbReference>
<organism evidence="3 4">
    <name type="scientific">Candidatus Terrybacteria bacterium RIFCSPHIGHO2_02_41_19</name>
    <dbReference type="NCBI Taxonomy" id="1802364"/>
    <lineage>
        <taxon>Bacteria</taxon>
        <taxon>Candidatus Terryibacteriota</taxon>
    </lineage>
</organism>
<dbReference type="AlphaFoldDB" id="A0A1G2PNN0"/>
<dbReference type="EMBL" id="MHSU01000034">
    <property type="protein sequence ID" value="OHA49359.1"/>
    <property type="molecule type" value="Genomic_DNA"/>
</dbReference>
<evidence type="ECO:0000313" key="3">
    <source>
        <dbReference type="EMBL" id="OHA49359.1"/>
    </source>
</evidence>
<dbReference type="PROSITE" id="PS51128">
    <property type="entry name" value="ZF_DKSA_2"/>
    <property type="match status" value="1"/>
</dbReference>
<dbReference type="PANTHER" id="PTHR33823:SF5">
    <property type="entry name" value="DNAK SUPPRESSOR PROTEIN"/>
    <property type="match status" value="1"/>
</dbReference>
<comment type="caution">
    <text evidence="1">Lacks conserved residue(s) required for the propagation of feature annotation.</text>
</comment>
<gene>
    <name evidence="3" type="ORF">A2W59_02590</name>
</gene>
<dbReference type="Gene3D" id="1.20.120.910">
    <property type="entry name" value="DksA, coiled-coil domain"/>
    <property type="match status" value="1"/>
</dbReference>
<dbReference type="InterPro" id="IPR037187">
    <property type="entry name" value="DnaK_N"/>
</dbReference>
<keyword evidence="2" id="KW-0175">Coiled coil</keyword>